<accession>A0A2U3QAC9</accession>
<dbReference type="Proteomes" id="UP000246085">
    <property type="component" value="Chromosome BRAD3257"/>
</dbReference>
<dbReference type="Gene3D" id="1.10.3720.10">
    <property type="entry name" value="MetI-like"/>
    <property type="match status" value="1"/>
</dbReference>
<dbReference type="NCBIfam" id="TIGR01726">
    <property type="entry name" value="HEQRo_perm_3TM"/>
    <property type="match status" value="1"/>
</dbReference>
<dbReference type="PROSITE" id="PS50928">
    <property type="entry name" value="ABC_TM1"/>
    <property type="match status" value="1"/>
</dbReference>
<dbReference type="PANTHER" id="PTHR30614:SF0">
    <property type="entry name" value="L-CYSTINE TRANSPORT SYSTEM PERMEASE PROTEIN TCYL"/>
    <property type="match status" value="1"/>
</dbReference>
<evidence type="ECO:0000256" key="8">
    <source>
        <dbReference type="ARBA" id="ARBA00023136"/>
    </source>
</evidence>
<organism evidence="11 12">
    <name type="scientific">Bradyrhizobium vignae</name>
    <dbReference type="NCBI Taxonomy" id="1549949"/>
    <lineage>
        <taxon>Bacteria</taxon>
        <taxon>Pseudomonadati</taxon>
        <taxon>Pseudomonadota</taxon>
        <taxon>Alphaproteobacteria</taxon>
        <taxon>Hyphomicrobiales</taxon>
        <taxon>Nitrobacteraceae</taxon>
        <taxon>Bradyrhizobium</taxon>
    </lineage>
</organism>
<keyword evidence="6" id="KW-0029">Amino-acid transport</keyword>
<feature type="transmembrane region" description="Helical" evidence="9">
    <location>
        <begin position="20"/>
        <end position="41"/>
    </location>
</feature>
<name>A0A2U3QAC9_9BRAD</name>
<sequence>MRAVAEYWLALTLGFWVTAWVSVCIFLGAALGAVVLGALRLSKTPAIRIASMLFVELIRAPSALVLLFWVFYALPLLPGMPRLPPLTAAILVLAFDGAAYGAEIVRAGIEAVPRGQTDACHALGLSKLQSFMKVILPLALSQIVPAFGSLTRSMIKWTAIVSFIGVQDLLYVANYIRGQTYDTVIVFGLLAALYWILTVLCGAAFSALEQVLPLNRVARAERLSVQAAAEADAAAGTVQ</sequence>
<evidence type="ECO:0000313" key="11">
    <source>
        <dbReference type="EMBL" id="SPP98279.1"/>
    </source>
</evidence>
<reference evidence="11 12" key="1">
    <citation type="submission" date="2018-03" db="EMBL/GenBank/DDBJ databases">
        <authorList>
            <person name="Gully D."/>
        </authorList>
    </citation>
    <scope>NUCLEOTIDE SEQUENCE [LARGE SCALE GENOMIC DNA]</scope>
    <source>
        <strain evidence="11">ORS3257</strain>
    </source>
</reference>
<dbReference type="Pfam" id="PF00528">
    <property type="entry name" value="BPD_transp_1"/>
    <property type="match status" value="1"/>
</dbReference>
<dbReference type="EMBL" id="LS398110">
    <property type="protein sequence ID" value="SPP98279.1"/>
    <property type="molecule type" value="Genomic_DNA"/>
</dbReference>
<keyword evidence="5 9" id="KW-0812">Transmembrane</keyword>
<comment type="subcellular location">
    <subcellularLocation>
        <location evidence="1">Cell inner membrane</location>
        <topology evidence="1">Multi-pass membrane protein</topology>
    </subcellularLocation>
    <subcellularLocation>
        <location evidence="9">Cell membrane</location>
        <topology evidence="9">Multi-pass membrane protein</topology>
    </subcellularLocation>
</comment>
<evidence type="ECO:0000256" key="7">
    <source>
        <dbReference type="ARBA" id="ARBA00022989"/>
    </source>
</evidence>
<dbReference type="SUPFAM" id="SSF161098">
    <property type="entry name" value="MetI-like"/>
    <property type="match status" value="1"/>
</dbReference>
<dbReference type="GO" id="GO:0006865">
    <property type="term" value="P:amino acid transport"/>
    <property type="evidence" value="ECO:0007669"/>
    <property type="project" value="UniProtKB-KW"/>
</dbReference>
<proteinExistence type="inferred from homology"/>
<gene>
    <name evidence="11" type="ORF">BRAD3257_7588</name>
</gene>
<keyword evidence="3 9" id="KW-0813">Transport</keyword>
<evidence type="ECO:0000256" key="9">
    <source>
        <dbReference type="RuleBase" id="RU363032"/>
    </source>
</evidence>
<evidence type="ECO:0000256" key="2">
    <source>
        <dbReference type="ARBA" id="ARBA00010072"/>
    </source>
</evidence>
<feature type="transmembrane region" description="Helical" evidence="9">
    <location>
        <begin position="86"/>
        <end position="109"/>
    </location>
</feature>
<evidence type="ECO:0000256" key="5">
    <source>
        <dbReference type="ARBA" id="ARBA00022692"/>
    </source>
</evidence>
<feature type="transmembrane region" description="Helical" evidence="9">
    <location>
        <begin position="53"/>
        <end position="74"/>
    </location>
</feature>
<evidence type="ECO:0000256" key="4">
    <source>
        <dbReference type="ARBA" id="ARBA00022475"/>
    </source>
</evidence>
<dbReference type="GO" id="GO:0043190">
    <property type="term" value="C:ATP-binding cassette (ABC) transporter complex"/>
    <property type="evidence" value="ECO:0007669"/>
    <property type="project" value="InterPro"/>
</dbReference>
<keyword evidence="8 9" id="KW-0472">Membrane</keyword>
<keyword evidence="4" id="KW-1003">Cell membrane</keyword>
<dbReference type="InterPro" id="IPR000515">
    <property type="entry name" value="MetI-like"/>
</dbReference>
<feature type="domain" description="ABC transmembrane type-1" evidence="10">
    <location>
        <begin position="15"/>
        <end position="202"/>
    </location>
</feature>
<dbReference type="RefSeq" id="WP_160118912.1">
    <property type="nucleotide sequence ID" value="NZ_LS398110.1"/>
</dbReference>
<evidence type="ECO:0000259" key="10">
    <source>
        <dbReference type="PROSITE" id="PS50928"/>
    </source>
</evidence>
<evidence type="ECO:0000256" key="1">
    <source>
        <dbReference type="ARBA" id="ARBA00004429"/>
    </source>
</evidence>
<dbReference type="InterPro" id="IPR043429">
    <property type="entry name" value="ArtM/GltK/GlnP/TcyL/YhdX-like"/>
</dbReference>
<comment type="similarity">
    <text evidence="2">Belongs to the binding-protein-dependent transport system permease family. HisMQ subfamily.</text>
</comment>
<dbReference type="InterPro" id="IPR035906">
    <property type="entry name" value="MetI-like_sf"/>
</dbReference>
<dbReference type="AlphaFoldDB" id="A0A2U3QAC9"/>
<evidence type="ECO:0000313" key="12">
    <source>
        <dbReference type="Proteomes" id="UP000246085"/>
    </source>
</evidence>
<protein>
    <submittedName>
        <fullName evidence="11">Putative amino-acid ABC transporter permease protein y4tF</fullName>
    </submittedName>
</protein>
<dbReference type="GO" id="GO:0022857">
    <property type="term" value="F:transmembrane transporter activity"/>
    <property type="evidence" value="ECO:0007669"/>
    <property type="project" value="InterPro"/>
</dbReference>
<dbReference type="KEGG" id="bvz:BRAD3257_7588"/>
<dbReference type="CDD" id="cd06261">
    <property type="entry name" value="TM_PBP2"/>
    <property type="match status" value="1"/>
</dbReference>
<dbReference type="InterPro" id="IPR010065">
    <property type="entry name" value="AA_ABC_transptr_permease_3TM"/>
</dbReference>
<evidence type="ECO:0000256" key="6">
    <source>
        <dbReference type="ARBA" id="ARBA00022970"/>
    </source>
</evidence>
<evidence type="ECO:0000256" key="3">
    <source>
        <dbReference type="ARBA" id="ARBA00022448"/>
    </source>
</evidence>
<feature type="transmembrane region" description="Helical" evidence="9">
    <location>
        <begin position="184"/>
        <end position="208"/>
    </location>
</feature>
<keyword evidence="7 9" id="KW-1133">Transmembrane helix</keyword>
<dbReference type="PANTHER" id="PTHR30614">
    <property type="entry name" value="MEMBRANE COMPONENT OF AMINO ACID ABC TRANSPORTER"/>
    <property type="match status" value="1"/>
</dbReference>